<dbReference type="InParanoid" id="M1C9R5"/>
<proteinExistence type="predicted"/>
<name>M1C9R5_SOLTU</name>
<dbReference type="Gramene" id="PGSC0003DMT400062906">
    <property type="protein sequence ID" value="PGSC0003DMT400062906"/>
    <property type="gene ID" value="PGSC0003DMG402024480"/>
</dbReference>
<dbReference type="Proteomes" id="UP000011115">
    <property type="component" value="Unassembled WGS sequence"/>
</dbReference>
<dbReference type="AlphaFoldDB" id="M1C9R5"/>
<dbReference type="EnsemblPlants" id="PGSC0003DMT400062906">
    <property type="protein sequence ID" value="PGSC0003DMT400062906"/>
    <property type="gene ID" value="PGSC0003DMG402024480"/>
</dbReference>
<keyword evidence="3" id="KW-1185">Reference proteome</keyword>
<organism evidence="2 3">
    <name type="scientific">Solanum tuberosum</name>
    <name type="common">Potato</name>
    <dbReference type="NCBI Taxonomy" id="4113"/>
    <lineage>
        <taxon>Eukaryota</taxon>
        <taxon>Viridiplantae</taxon>
        <taxon>Streptophyta</taxon>
        <taxon>Embryophyta</taxon>
        <taxon>Tracheophyta</taxon>
        <taxon>Spermatophyta</taxon>
        <taxon>Magnoliopsida</taxon>
        <taxon>eudicotyledons</taxon>
        <taxon>Gunneridae</taxon>
        <taxon>Pentapetalae</taxon>
        <taxon>asterids</taxon>
        <taxon>lamiids</taxon>
        <taxon>Solanales</taxon>
        <taxon>Solanaceae</taxon>
        <taxon>Solanoideae</taxon>
        <taxon>Solaneae</taxon>
        <taxon>Solanum</taxon>
    </lineage>
</organism>
<evidence type="ECO:0000313" key="3">
    <source>
        <dbReference type="Proteomes" id="UP000011115"/>
    </source>
</evidence>
<accession>M1C9R5</accession>
<sequence>MQSPSQILPTTNPLNSPSREVPSTSNGIENFRTSDGHCSTSFQHNVSSVIPARIASEISQNDPDYASISNMEFSNSPIYSPSFQHFWIDPCNLEDLILLNAHQPYDASTSKVNVHNRWKMLLKIFRQSSMRRRAAALTDIQPLKKQRVF</sequence>
<reference evidence="3" key="1">
    <citation type="journal article" date="2011" name="Nature">
        <title>Genome sequence and analysis of the tuber crop potato.</title>
        <authorList>
            <consortium name="The Potato Genome Sequencing Consortium"/>
        </authorList>
    </citation>
    <scope>NUCLEOTIDE SEQUENCE [LARGE SCALE GENOMIC DNA]</scope>
    <source>
        <strain evidence="3">cv. DM1-3 516 R44</strain>
    </source>
</reference>
<dbReference type="HOGENOM" id="CLU_1752947_0_0_1"/>
<dbReference type="eggNOG" id="ENOG502QRWC">
    <property type="taxonomic scope" value="Eukaryota"/>
</dbReference>
<dbReference type="PaxDb" id="4113-PGSC0003DMT400062906"/>
<evidence type="ECO:0000256" key="1">
    <source>
        <dbReference type="SAM" id="MobiDB-lite"/>
    </source>
</evidence>
<reference evidence="2" key="2">
    <citation type="submission" date="2015-06" db="UniProtKB">
        <authorList>
            <consortium name="EnsemblPlants"/>
        </authorList>
    </citation>
    <scope>IDENTIFICATION</scope>
    <source>
        <strain evidence="2">DM1-3 516 R44</strain>
    </source>
</reference>
<evidence type="ECO:0000313" key="2">
    <source>
        <dbReference type="EnsemblPlants" id="PGSC0003DMT400062906"/>
    </source>
</evidence>
<dbReference type="STRING" id="4113.M1C9R5"/>
<protein>
    <submittedName>
        <fullName evidence="2">Uncharacterized protein</fullName>
    </submittedName>
</protein>
<feature type="region of interest" description="Disordered" evidence="1">
    <location>
        <begin position="1"/>
        <end position="34"/>
    </location>
</feature>